<protein>
    <submittedName>
        <fullName evidence="4">Outer membrane protein assembly factor BamB</fullName>
    </submittedName>
</protein>
<proteinExistence type="predicted"/>
<keyword evidence="5" id="KW-1185">Reference proteome</keyword>
<dbReference type="EMBL" id="JAGIOC010000001">
    <property type="protein sequence ID" value="MBP2409444.1"/>
    <property type="molecule type" value="Genomic_DNA"/>
</dbReference>
<comment type="caution">
    <text evidence="4">The sequence shown here is derived from an EMBL/GenBank/DDBJ whole genome shotgun (WGS) entry which is preliminary data.</text>
</comment>
<feature type="domain" description="Pyrrolo-quinoline quinone repeat" evidence="3">
    <location>
        <begin position="205"/>
        <end position="366"/>
    </location>
</feature>
<dbReference type="Pfam" id="PF13360">
    <property type="entry name" value="PQQ_2"/>
    <property type="match status" value="1"/>
</dbReference>
<feature type="signal peptide" evidence="2">
    <location>
        <begin position="1"/>
        <end position="18"/>
    </location>
</feature>
<sequence>MRRRTLALTLPLGLLALAACDSDEPANPSKGTGAPSDVDVDPAPTVVEERADTVDANELRLPLEMTPMIVVDPGWTATPLERDGIFLGYSDAGDRLRFRAVAQDGTLLWQAQRPLSCTGYGLSADPDGTAIAVLADTASEGGAPLATSLTGYDLRTAEVRWGPVEVPGPQAAQGMVYSATEEAPMGSAQTRTALVAGTGEIALTEEELDGGRILAEHGGVVVMIDGDELVALEAADGEQRWRIALPEGLEPERSAIGPRIDPNTGYAVLGDGSGAGTVIDLADGQVIARDADQVAHDHVLDVTVLAAGTTVRGLDPDGSESWRHEDAEQLRFITAGERLAYAQRQEEGTLVVLDTSHGRMVQPYDVDQTGALAVPEIFSADSAAAVDVDGARYLVTTTFDEDYGTR</sequence>
<accession>A0ABS4YL28</accession>
<dbReference type="Proteomes" id="UP000698222">
    <property type="component" value="Unassembled WGS sequence"/>
</dbReference>
<keyword evidence="2" id="KW-0732">Signal</keyword>
<gene>
    <name evidence="4" type="ORF">JOF44_002347</name>
</gene>
<dbReference type="InterPro" id="IPR015943">
    <property type="entry name" value="WD40/YVTN_repeat-like_dom_sf"/>
</dbReference>
<dbReference type="InterPro" id="IPR011047">
    <property type="entry name" value="Quinoprotein_ADH-like_sf"/>
</dbReference>
<organism evidence="4 5">
    <name type="scientific">Brachybacterium fresconis</name>
    <dbReference type="NCBI Taxonomy" id="173363"/>
    <lineage>
        <taxon>Bacteria</taxon>
        <taxon>Bacillati</taxon>
        <taxon>Actinomycetota</taxon>
        <taxon>Actinomycetes</taxon>
        <taxon>Micrococcales</taxon>
        <taxon>Dermabacteraceae</taxon>
        <taxon>Brachybacterium</taxon>
    </lineage>
</organism>
<feature type="region of interest" description="Disordered" evidence="1">
    <location>
        <begin position="23"/>
        <end position="42"/>
    </location>
</feature>
<dbReference type="RefSeq" id="WP_209891429.1">
    <property type="nucleotide sequence ID" value="NZ_BAAAJV010000047.1"/>
</dbReference>
<feature type="chain" id="PRO_5046228795" evidence="2">
    <location>
        <begin position="19"/>
        <end position="406"/>
    </location>
</feature>
<evidence type="ECO:0000313" key="5">
    <source>
        <dbReference type="Proteomes" id="UP000698222"/>
    </source>
</evidence>
<dbReference type="PROSITE" id="PS51257">
    <property type="entry name" value="PROKAR_LIPOPROTEIN"/>
    <property type="match status" value="1"/>
</dbReference>
<evidence type="ECO:0000256" key="1">
    <source>
        <dbReference type="SAM" id="MobiDB-lite"/>
    </source>
</evidence>
<name>A0ABS4YL28_9MICO</name>
<evidence type="ECO:0000259" key="3">
    <source>
        <dbReference type="Pfam" id="PF13360"/>
    </source>
</evidence>
<reference evidence="4 5" key="1">
    <citation type="submission" date="2021-03" db="EMBL/GenBank/DDBJ databases">
        <title>Sequencing the genomes of 1000 actinobacteria strains.</title>
        <authorList>
            <person name="Klenk H.-P."/>
        </authorList>
    </citation>
    <scope>NUCLEOTIDE SEQUENCE [LARGE SCALE GENOMIC DNA]</scope>
    <source>
        <strain evidence="4 5">DSM 14564</strain>
    </source>
</reference>
<dbReference type="InterPro" id="IPR002372">
    <property type="entry name" value="PQQ_rpt_dom"/>
</dbReference>
<dbReference type="Gene3D" id="2.130.10.10">
    <property type="entry name" value="YVTN repeat-like/Quinoprotein amine dehydrogenase"/>
    <property type="match status" value="1"/>
</dbReference>
<evidence type="ECO:0000256" key="2">
    <source>
        <dbReference type="SAM" id="SignalP"/>
    </source>
</evidence>
<dbReference type="SUPFAM" id="SSF50998">
    <property type="entry name" value="Quinoprotein alcohol dehydrogenase-like"/>
    <property type="match status" value="1"/>
</dbReference>
<evidence type="ECO:0000313" key="4">
    <source>
        <dbReference type="EMBL" id="MBP2409444.1"/>
    </source>
</evidence>